<protein>
    <submittedName>
        <fullName evidence="4">Glycosyltransferase</fullName>
    </submittedName>
</protein>
<sequence>MKKFSIVVPAYNIKSKFFEECINSIKNQSYKNFEVIIVDDGSDKIYKYDYEKIIKDDTRFSIITQENKGVSIARNNGVKNCTGDYLIFIDADDYIEKNLLEKMINVISRYKECDVILFENYGEGYSKEEYIKNLDKNERESLIKKLIDENNWLGDEYSIKHFGSVWNKCYRLEYLKCNNIELVPGVKYSEDVLYSIKVIFSSENIIYTNYPLYHYRIYGESTFDKYNKKADIDLLNFLIKLKELLIELGLYDKMYEAYLMKVYTSYQFAMTLKFFNKENNEKNNKISWKEFNKNKFIREMILKVNKSKLNLKGKFVVFFAKNNLYLPIKIIYKIKNNVR</sequence>
<gene>
    <name evidence="4" type="ORF">H9660_15030</name>
</gene>
<feature type="domain" description="Glycosyltransferase 2-like" evidence="3">
    <location>
        <begin position="5"/>
        <end position="140"/>
    </location>
</feature>
<comment type="caution">
    <text evidence="4">The sequence shown here is derived from an EMBL/GenBank/DDBJ whole genome shotgun (WGS) entry which is preliminary data.</text>
</comment>
<name>A0ABR8Q7Q1_9CLOT</name>
<organism evidence="4 5">
    <name type="scientific">Clostridium gallinarum</name>
    <dbReference type="NCBI Taxonomy" id="2762246"/>
    <lineage>
        <taxon>Bacteria</taxon>
        <taxon>Bacillati</taxon>
        <taxon>Bacillota</taxon>
        <taxon>Clostridia</taxon>
        <taxon>Eubacteriales</taxon>
        <taxon>Clostridiaceae</taxon>
        <taxon>Clostridium</taxon>
    </lineage>
</organism>
<evidence type="ECO:0000256" key="2">
    <source>
        <dbReference type="ARBA" id="ARBA00022679"/>
    </source>
</evidence>
<dbReference type="CDD" id="cd00761">
    <property type="entry name" value="Glyco_tranf_GTA_type"/>
    <property type="match status" value="1"/>
</dbReference>
<dbReference type="PANTHER" id="PTHR22916">
    <property type="entry name" value="GLYCOSYLTRANSFERASE"/>
    <property type="match status" value="1"/>
</dbReference>
<evidence type="ECO:0000313" key="5">
    <source>
        <dbReference type="Proteomes" id="UP000640335"/>
    </source>
</evidence>
<reference evidence="4 5" key="1">
    <citation type="submission" date="2020-08" db="EMBL/GenBank/DDBJ databases">
        <title>A Genomic Blueprint of the Chicken Gut Microbiome.</title>
        <authorList>
            <person name="Gilroy R."/>
            <person name="Ravi A."/>
            <person name="Getino M."/>
            <person name="Pursley I."/>
            <person name="Horton D.L."/>
            <person name="Alikhan N.-F."/>
            <person name="Baker D."/>
            <person name="Gharbi K."/>
            <person name="Hall N."/>
            <person name="Watson M."/>
            <person name="Adriaenssens E.M."/>
            <person name="Foster-Nyarko E."/>
            <person name="Jarju S."/>
            <person name="Secka A."/>
            <person name="Antonio M."/>
            <person name="Oren A."/>
            <person name="Chaudhuri R."/>
            <person name="La Ragione R.M."/>
            <person name="Hildebrand F."/>
            <person name="Pallen M.J."/>
        </authorList>
    </citation>
    <scope>NUCLEOTIDE SEQUENCE [LARGE SCALE GENOMIC DNA]</scope>
    <source>
        <strain evidence="4 5">Sa3CUN1</strain>
    </source>
</reference>
<dbReference type="InterPro" id="IPR001173">
    <property type="entry name" value="Glyco_trans_2-like"/>
</dbReference>
<dbReference type="Proteomes" id="UP000640335">
    <property type="component" value="Unassembled WGS sequence"/>
</dbReference>
<evidence type="ECO:0000259" key="3">
    <source>
        <dbReference type="Pfam" id="PF00535"/>
    </source>
</evidence>
<accession>A0ABR8Q7Q1</accession>
<dbReference type="Gene3D" id="3.90.550.10">
    <property type="entry name" value="Spore Coat Polysaccharide Biosynthesis Protein SpsA, Chain A"/>
    <property type="match status" value="1"/>
</dbReference>
<evidence type="ECO:0000256" key="1">
    <source>
        <dbReference type="ARBA" id="ARBA00022676"/>
    </source>
</evidence>
<proteinExistence type="predicted"/>
<dbReference type="RefSeq" id="WP_191751198.1">
    <property type="nucleotide sequence ID" value="NZ_JACSQZ010000084.1"/>
</dbReference>
<keyword evidence="5" id="KW-1185">Reference proteome</keyword>
<dbReference type="EMBL" id="JACSQZ010000084">
    <property type="protein sequence ID" value="MBD7916456.1"/>
    <property type="molecule type" value="Genomic_DNA"/>
</dbReference>
<dbReference type="InterPro" id="IPR029044">
    <property type="entry name" value="Nucleotide-diphossugar_trans"/>
</dbReference>
<keyword evidence="1" id="KW-0328">Glycosyltransferase</keyword>
<dbReference type="PANTHER" id="PTHR22916:SF51">
    <property type="entry name" value="GLYCOSYLTRANSFERASE EPSH-RELATED"/>
    <property type="match status" value="1"/>
</dbReference>
<dbReference type="SUPFAM" id="SSF53448">
    <property type="entry name" value="Nucleotide-diphospho-sugar transferases"/>
    <property type="match status" value="1"/>
</dbReference>
<evidence type="ECO:0000313" key="4">
    <source>
        <dbReference type="EMBL" id="MBD7916456.1"/>
    </source>
</evidence>
<keyword evidence="2" id="KW-0808">Transferase</keyword>
<dbReference type="Pfam" id="PF00535">
    <property type="entry name" value="Glycos_transf_2"/>
    <property type="match status" value="1"/>
</dbReference>